<keyword evidence="4" id="KW-0479">Metal-binding</keyword>
<evidence type="ECO:0000256" key="5">
    <source>
        <dbReference type="ARBA" id="ARBA00023004"/>
    </source>
</evidence>
<organism evidence="9 10">
    <name type="scientific">Fusicatenibacter saccharivorans</name>
    <dbReference type="NCBI Taxonomy" id="1150298"/>
    <lineage>
        <taxon>Bacteria</taxon>
        <taxon>Bacillati</taxon>
        <taxon>Bacillota</taxon>
        <taxon>Clostridia</taxon>
        <taxon>Lachnospirales</taxon>
        <taxon>Lachnospiraceae</taxon>
        <taxon>Fusicatenibacter</taxon>
    </lineage>
</organism>
<gene>
    <name evidence="9" type="ORF">L0N21_16010</name>
</gene>
<dbReference type="InterPro" id="IPR013785">
    <property type="entry name" value="Aldolase_TIM"/>
</dbReference>
<dbReference type="Pfam" id="PF04055">
    <property type="entry name" value="Radical_SAM"/>
    <property type="match status" value="1"/>
</dbReference>
<keyword evidence="3" id="KW-0949">S-adenosyl-L-methionine</keyword>
<keyword evidence="6" id="KW-0411">Iron-sulfur</keyword>
<dbReference type="CDD" id="cd01335">
    <property type="entry name" value="Radical_SAM"/>
    <property type="match status" value="1"/>
</dbReference>
<comment type="caution">
    <text evidence="9">The sequence shown here is derived from an EMBL/GenBank/DDBJ whole genome shotgun (WGS) entry which is preliminary data.</text>
</comment>
<evidence type="ECO:0000256" key="1">
    <source>
        <dbReference type="ARBA" id="ARBA00001966"/>
    </source>
</evidence>
<name>A0AAE3F3V7_9FIRM</name>
<protein>
    <submittedName>
        <fullName evidence="9">Radical SAM protein</fullName>
    </submittedName>
</protein>
<evidence type="ECO:0000256" key="3">
    <source>
        <dbReference type="ARBA" id="ARBA00022691"/>
    </source>
</evidence>
<dbReference type="GO" id="GO:0016491">
    <property type="term" value="F:oxidoreductase activity"/>
    <property type="evidence" value="ECO:0007669"/>
    <property type="project" value="InterPro"/>
</dbReference>
<dbReference type="GO" id="GO:0051539">
    <property type="term" value="F:4 iron, 4 sulfur cluster binding"/>
    <property type="evidence" value="ECO:0007669"/>
    <property type="project" value="UniProtKB-KW"/>
</dbReference>
<comment type="cofactor">
    <cofactor evidence="1">
        <name>[4Fe-4S] cluster</name>
        <dbReference type="ChEBI" id="CHEBI:49883"/>
    </cofactor>
</comment>
<accession>A0AAE3F3V7</accession>
<dbReference type="SFLD" id="SFLDG01067">
    <property type="entry name" value="SPASM/twitch_domain_containing"/>
    <property type="match status" value="1"/>
</dbReference>
<keyword evidence="2" id="KW-0004">4Fe-4S</keyword>
<proteinExistence type="inferred from homology"/>
<reference evidence="9" key="1">
    <citation type="submission" date="2022-01" db="EMBL/GenBank/DDBJ databases">
        <title>Collection of gut derived symbiotic bacterial strains cultured from healthy donors.</title>
        <authorList>
            <person name="Lin H."/>
            <person name="Kohout C."/>
            <person name="Waligurski E."/>
            <person name="Pamer E.G."/>
        </authorList>
    </citation>
    <scope>NUCLEOTIDE SEQUENCE</scope>
    <source>
        <strain evidence="9">DFI.5.49</strain>
    </source>
</reference>
<evidence type="ECO:0000313" key="10">
    <source>
        <dbReference type="Proteomes" id="UP001199915"/>
    </source>
</evidence>
<dbReference type="SFLD" id="SFLDG01386">
    <property type="entry name" value="main_SPASM_domain-containing"/>
    <property type="match status" value="1"/>
</dbReference>
<dbReference type="GO" id="GO:0046872">
    <property type="term" value="F:metal ion binding"/>
    <property type="evidence" value="ECO:0007669"/>
    <property type="project" value="UniProtKB-KW"/>
</dbReference>
<evidence type="ECO:0000256" key="2">
    <source>
        <dbReference type="ARBA" id="ARBA00022485"/>
    </source>
</evidence>
<dbReference type="InterPro" id="IPR007197">
    <property type="entry name" value="rSAM"/>
</dbReference>
<comment type="similarity">
    <text evidence="7">Belongs to the radical SAM superfamily. Anaerobic sulfatase-maturating enzyme family.</text>
</comment>
<dbReference type="InterPro" id="IPR058240">
    <property type="entry name" value="rSAM_sf"/>
</dbReference>
<dbReference type="PROSITE" id="PS01305">
    <property type="entry name" value="MOAA_NIFB_PQQE"/>
    <property type="match status" value="1"/>
</dbReference>
<dbReference type="InterPro" id="IPR000385">
    <property type="entry name" value="MoaA_NifB_PqqE_Fe-S-bd_CS"/>
</dbReference>
<feature type="domain" description="Radical SAM core" evidence="8">
    <location>
        <begin position="77"/>
        <end position="310"/>
    </location>
</feature>
<evidence type="ECO:0000256" key="7">
    <source>
        <dbReference type="ARBA" id="ARBA00023601"/>
    </source>
</evidence>
<dbReference type="RefSeq" id="WP_238033624.1">
    <property type="nucleotide sequence ID" value="NZ_JAKNFS010000029.1"/>
</dbReference>
<dbReference type="InterPro" id="IPR023867">
    <property type="entry name" value="Sulphatase_maturase_rSAM"/>
</dbReference>
<evidence type="ECO:0000256" key="6">
    <source>
        <dbReference type="ARBA" id="ARBA00023014"/>
    </source>
</evidence>
<dbReference type="PANTHER" id="PTHR43273:SF3">
    <property type="entry name" value="ANAEROBIC SULFATASE-MATURATING ENZYME HOMOLOG ASLB-RELATED"/>
    <property type="match status" value="1"/>
</dbReference>
<dbReference type="SFLD" id="SFLDG01384">
    <property type="entry name" value="thioether_bond_formation_requi"/>
    <property type="match status" value="1"/>
</dbReference>
<dbReference type="AlphaFoldDB" id="A0AAE3F3V7"/>
<dbReference type="SFLD" id="SFLDS00029">
    <property type="entry name" value="Radical_SAM"/>
    <property type="match status" value="1"/>
</dbReference>
<evidence type="ECO:0000313" key="9">
    <source>
        <dbReference type="EMBL" id="MCG4766997.1"/>
    </source>
</evidence>
<sequence length="468" mass="54263">MLWIVFKTHKNFYLYDRSKNKICEIKEATYNYLNGFDGSNTVKREIRKLRSAGYLRENNPLEVISNPYNDIVEHMLNNCMEDLILQVTQSCNLRCEYCIYSENNASRHGRQHRDAVMSYDKAVQIINFFMEHSRNKVIIGFYGGEPLLAFDLIKKIVQYIHSTFPERKVEYSITTNGTLLNNEIIEFFIREKFQMTLSIDGPKEIHDKNRHFQSGRGSFDVIVQKLTKLEQTFPKFFENVTTNTVINPEYNVNNYIDFFNDNVSLKNMHHRLSGLSDAGIDDIYVYNEDLKIAMAKEEIYAMANMLGWFAKDFELKEYFPPYMSDLIQKHAILESGEFISKSGHPGGPCIPGVKRCLVNIDGDIFPCEKAIENQEMVIGNTEQGFYLEKVKQFMNIGTLTENECKNCWAFLLCSSCGVSCTGSDGFCAKKRLKKCGGIQQYVIKILRSIKILEENGYDFYRFEKNVEE</sequence>
<dbReference type="Gene3D" id="3.20.20.70">
    <property type="entry name" value="Aldolase class I"/>
    <property type="match status" value="1"/>
</dbReference>
<dbReference type="EMBL" id="JAKNFS010000029">
    <property type="protein sequence ID" value="MCG4766997.1"/>
    <property type="molecule type" value="Genomic_DNA"/>
</dbReference>
<dbReference type="SUPFAM" id="SSF102114">
    <property type="entry name" value="Radical SAM enzymes"/>
    <property type="match status" value="1"/>
</dbReference>
<dbReference type="PROSITE" id="PS51918">
    <property type="entry name" value="RADICAL_SAM"/>
    <property type="match status" value="1"/>
</dbReference>
<evidence type="ECO:0000259" key="8">
    <source>
        <dbReference type="PROSITE" id="PS51918"/>
    </source>
</evidence>
<keyword evidence="5" id="KW-0408">Iron</keyword>
<dbReference type="PANTHER" id="PTHR43273">
    <property type="entry name" value="ANAEROBIC SULFATASE-MATURATING ENZYME HOMOLOG ASLB-RELATED"/>
    <property type="match status" value="1"/>
</dbReference>
<dbReference type="Proteomes" id="UP001199915">
    <property type="component" value="Unassembled WGS sequence"/>
</dbReference>
<evidence type="ECO:0000256" key="4">
    <source>
        <dbReference type="ARBA" id="ARBA00022723"/>
    </source>
</evidence>